<dbReference type="EMBL" id="QRKA01000005">
    <property type="protein sequence ID" value="RHH81905.1"/>
    <property type="molecule type" value="Genomic_DNA"/>
</dbReference>
<gene>
    <name evidence="2" type="ORF">DW193_05085</name>
</gene>
<accession>A0A414Y714</accession>
<reference evidence="2 3" key="1">
    <citation type="submission" date="2018-08" db="EMBL/GenBank/DDBJ databases">
        <title>A genome reference for cultivated species of the human gut microbiota.</title>
        <authorList>
            <person name="Zou Y."/>
            <person name="Xue W."/>
            <person name="Luo G."/>
        </authorList>
    </citation>
    <scope>NUCLEOTIDE SEQUENCE [LARGE SCALE GENOMIC DNA]</scope>
    <source>
        <strain evidence="2 3">AM16-6</strain>
    </source>
</reference>
<dbReference type="InterPro" id="IPR001296">
    <property type="entry name" value="Glyco_trans_1"/>
</dbReference>
<dbReference type="SUPFAM" id="SSF53756">
    <property type="entry name" value="UDP-Glycosyltransferase/glycogen phosphorylase"/>
    <property type="match status" value="1"/>
</dbReference>
<evidence type="ECO:0000313" key="3">
    <source>
        <dbReference type="Proteomes" id="UP000283713"/>
    </source>
</evidence>
<dbReference type="Pfam" id="PF00534">
    <property type="entry name" value="Glycos_transf_1"/>
    <property type="match status" value="1"/>
</dbReference>
<dbReference type="GO" id="GO:0016757">
    <property type="term" value="F:glycosyltransferase activity"/>
    <property type="evidence" value="ECO:0007669"/>
    <property type="project" value="InterPro"/>
</dbReference>
<dbReference type="Gene3D" id="3.40.50.2000">
    <property type="entry name" value="Glycogen Phosphorylase B"/>
    <property type="match status" value="2"/>
</dbReference>
<sequence length="228" mass="25786">STGILAHFSISIYIVLSEEDRANWPELQNVKVISNPLPFQSGTFSDLNNKRITAAGRYTYQKGFDLLLEAWSKVCNRHPDWELHIYGKGDKTTYQVLAGKWKLKNLFLENATPDMLCKYHESSIFVSSSRFEGFGMVIAEAMACGVPAVSFACPCGPKDIIRDGEDGLLVENGKTEELAEKINYLIENEQIRKGMGKKARINVQRFAEDVIMQQWIQLFNNLLNGTKQ</sequence>
<evidence type="ECO:0000313" key="2">
    <source>
        <dbReference type="EMBL" id="RHH81905.1"/>
    </source>
</evidence>
<dbReference type="AlphaFoldDB" id="A0A414Y714"/>
<organism evidence="2 3">
    <name type="scientific">Phocaeicola vulgatus</name>
    <name type="common">Bacteroides vulgatus</name>
    <dbReference type="NCBI Taxonomy" id="821"/>
    <lineage>
        <taxon>Bacteria</taxon>
        <taxon>Pseudomonadati</taxon>
        <taxon>Bacteroidota</taxon>
        <taxon>Bacteroidia</taxon>
        <taxon>Bacteroidales</taxon>
        <taxon>Bacteroidaceae</taxon>
        <taxon>Phocaeicola</taxon>
    </lineage>
</organism>
<protein>
    <submittedName>
        <fullName evidence="2">Glycosyltransferase family 4 protein</fullName>
    </submittedName>
</protein>
<dbReference type="PANTHER" id="PTHR12526">
    <property type="entry name" value="GLYCOSYLTRANSFERASE"/>
    <property type="match status" value="1"/>
</dbReference>
<feature type="non-terminal residue" evidence="2">
    <location>
        <position position="1"/>
    </location>
</feature>
<name>A0A414Y714_PHOVU</name>
<dbReference type="RefSeq" id="WP_147394712.1">
    <property type="nucleotide sequence ID" value="NZ_QRKA01000005.1"/>
</dbReference>
<comment type="caution">
    <text evidence="2">The sequence shown here is derived from an EMBL/GenBank/DDBJ whole genome shotgun (WGS) entry which is preliminary data.</text>
</comment>
<feature type="domain" description="Glycosyl transferase family 1" evidence="1">
    <location>
        <begin position="47"/>
        <end position="200"/>
    </location>
</feature>
<keyword evidence="2" id="KW-0808">Transferase</keyword>
<evidence type="ECO:0000259" key="1">
    <source>
        <dbReference type="Pfam" id="PF00534"/>
    </source>
</evidence>
<proteinExistence type="predicted"/>
<dbReference type="Proteomes" id="UP000283713">
    <property type="component" value="Unassembled WGS sequence"/>
</dbReference>
<dbReference type="PANTHER" id="PTHR12526:SF630">
    <property type="entry name" value="GLYCOSYLTRANSFERASE"/>
    <property type="match status" value="1"/>
</dbReference>